<evidence type="ECO:0000256" key="1">
    <source>
        <dbReference type="SAM" id="Phobius"/>
    </source>
</evidence>
<evidence type="ECO:0000313" key="3">
    <source>
        <dbReference type="Proteomes" id="UP000695562"/>
    </source>
</evidence>
<keyword evidence="1" id="KW-0812">Transmembrane</keyword>
<proteinExistence type="predicted"/>
<accession>A0A8J4V3E7</accession>
<feature type="transmembrane region" description="Helical" evidence="1">
    <location>
        <begin position="230"/>
        <end position="255"/>
    </location>
</feature>
<dbReference type="EMBL" id="AJWJ01000273">
    <property type="protein sequence ID" value="KAF2072512.1"/>
    <property type="molecule type" value="Genomic_DNA"/>
</dbReference>
<dbReference type="OrthoDB" id="1062969at2759"/>
<dbReference type="AlphaFoldDB" id="A0A8J4V3E7"/>
<comment type="caution">
    <text evidence="2">The sequence shown here is derived from an EMBL/GenBank/DDBJ whole genome shotgun (WGS) entry which is preliminary data.</text>
</comment>
<name>A0A8J4V3E7_9MYCE</name>
<dbReference type="Proteomes" id="UP000695562">
    <property type="component" value="Unassembled WGS sequence"/>
</dbReference>
<keyword evidence="1" id="KW-0472">Membrane</keyword>
<keyword evidence="3" id="KW-1185">Reference proteome</keyword>
<evidence type="ECO:0000313" key="2">
    <source>
        <dbReference type="EMBL" id="KAF2072512.1"/>
    </source>
</evidence>
<reference evidence="2" key="1">
    <citation type="submission" date="2020-01" db="EMBL/GenBank/DDBJ databases">
        <title>Development of genomics and gene disruption for Polysphondylium violaceum indicates a role for the polyketide synthase stlB in stalk morphogenesis.</title>
        <authorList>
            <person name="Narita B."/>
            <person name="Kawabe Y."/>
            <person name="Kin K."/>
            <person name="Saito T."/>
            <person name="Gibbs R."/>
            <person name="Kuspa A."/>
            <person name="Muzny D."/>
            <person name="Queller D."/>
            <person name="Richards S."/>
            <person name="Strassman J."/>
            <person name="Sucgang R."/>
            <person name="Worley K."/>
            <person name="Schaap P."/>
        </authorList>
    </citation>
    <scope>NUCLEOTIDE SEQUENCE</scope>
    <source>
        <strain evidence="2">QSvi11</strain>
    </source>
</reference>
<keyword evidence="1" id="KW-1133">Transmembrane helix</keyword>
<sequence length="450" mass="49841">MIEIEKLDNNNLRFNHPDDLRLVTGNGFGKLKYIRPLSECVKEFKESNTSKLSSKQPANFQLCAPPQLLTNDSVKKSYQTNDWKAIKQLEDKANADLNPIMDNMQNHANNLNCWIKVQDDTDPSQFYYMNWDSKGNYVWCWTSAKAAYDPFNPDYPLSAPVQYGQYSNSTQIAGTHSYKLGLAVENITELVISGIVASFVAKSISKGINFLATDLGPLITEAAAEMGLEFIFTIPTFALAAVCGGLVFALVFIGLKALWGFLNKRFQICVSVYNWDKDNDWQIPVQSLSNGEMPGKDKSTNINLNIPKQSPPGTNPIKNGSSVLPPDIGSQLMHTVDYTLNYAYLIYDNPSTFMQGLGFALKVTKNNTSTGFSYAFHCPWTASNGHYIENTAQDPKSFLDKAGSHWVSSTAPLTTTVEGMPIRCYIDALTGGDAEGSDYYKVAVHIDPSN</sequence>
<protein>
    <submittedName>
        <fullName evidence="2">Uncharacterized protein</fullName>
    </submittedName>
</protein>
<organism evidence="2 3">
    <name type="scientific">Polysphondylium violaceum</name>
    <dbReference type="NCBI Taxonomy" id="133409"/>
    <lineage>
        <taxon>Eukaryota</taxon>
        <taxon>Amoebozoa</taxon>
        <taxon>Evosea</taxon>
        <taxon>Eumycetozoa</taxon>
        <taxon>Dictyostelia</taxon>
        <taxon>Dictyosteliales</taxon>
        <taxon>Dictyosteliaceae</taxon>
        <taxon>Polysphondylium</taxon>
    </lineage>
</organism>
<gene>
    <name evidence="2" type="ORF">CYY_006179</name>
</gene>